<evidence type="ECO:0000313" key="2">
    <source>
        <dbReference type="Ensembl" id="ENSTMTP00000028882.1"/>
    </source>
</evidence>
<reference evidence="2" key="2">
    <citation type="submission" date="2025-09" db="UniProtKB">
        <authorList>
            <consortium name="Ensembl"/>
        </authorList>
    </citation>
    <scope>IDENTIFICATION</scope>
</reference>
<dbReference type="InParanoid" id="A0A674K8U7"/>
<accession>A0A674K8U7</accession>
<feature type="region of interest" description="Disordered" evidence="1">
    <location>
        <begin position="97"/>
        <end position="188"/>
    </location>
</feature>
<sequence length="188" mass="19420">ARGKSVQATDLGGSRLFPPIPPATPGGHQLPQRAHGAAVGCHCLPAPRRLAGPDLHLHPGSRGARAWGSQGIGEGVLPPTIPLSMYPSCSWAQGIPRGHSLRAPDPALGLDGSRRPLEGTGPQPHCPPPSPPSVCSPPGDGRPPDGSDLRRLLHLQRHHRGPAPLLLARAGRRGGREEAGIEGTPPGL</sequence>
<protein>
    <submittedName>
        <fullName evidence="2">Uncharacterized protein</fullName>
    </submittedName>
</protein>
<keyword evidence="3" id="KW-1185">Reference proteome</keyword>
<dbReference type="Proteomes" id="UP000472274">
    <property type="component" value="Unplaced"/>
</dbReference>
<reference evidence="2" key="1">
    <citation type="submission" date="2025-08" db="UniProtKB">
        <authorList>
            <consortium name="Ensembl"/>
        </authorList>
    </citation>
    <scope>IDENTIFICATION</scope>
</reference>
<feature type="compositionally biased region" description="Basic residues" evidence="1">
    <location>
        <begin position="152"/>
        <end position="161"/>
    </location>
</feature>
<dbReference type="Ensembl" id="ENSTMTT00000029937.1">
    <property type="protein sequence ID" value="ENSTMTP00000028882.1"/>
    <property type="gene ID" value="ENSTMTG00000020947.1"/>
</dbReference>
<evidence type="ECO:0000256" key="1">
    <source>
        <dbReference type="SAM" id="MobiDB-lite"/>
    </source>
</evidence>
<dbReference type="AlphaFoldDB" id="A0A674K8U7"/>
<feature type="region of interest" description="Disordered" evidence="1">
    <location>
        <begin position="1"/>
        <end position="33"/>
    </location>
</feature>
<dbReference type="GeneTree" id="ENSGT00990000209386"/>
<proteinExistence type="predicted"/>
<feature type="compositionally biased region" description="Pro residues" evidence="1">
    <location>
        <begin position="124"/>
        <end position="135"/>
    </location>
</feature>
<organism evidence="2 3">
    <name type="scientific">Terrapene triunguis</name>
    <name type="common">Three-toed box turtle</name>
    <dbReference type="NCBI Taxonomy" id="2587831"/>
    <lineage>
        <taxon>Eukaryota</taxon>
        <taxon>Metazoa</taxon>
        <taxon>Chordata</taxon>
        <taxon>Craniata</taxon>
        <taxon>Vertebrata</taxon>
        <taxon>Euteleostomi</taxon>
        <taxon>Archelosauria</taxon>
        <taxon>Testudinata</taxon>
        <taxon>Testudines</taxon>
        <taxon>Cryptodira</taxon>
        <taxon>Durocryptodira</taxon>
        <taxon>Testudinoidea</taxon>
        <taxon>Emydidae</taxon>
        <taxon>Terrapene</taxon>
    </lineage>
</organism>
<evidence type="ECO:0000313" key="3">
    <source>
        <dbReference type="Proteomes" id="UP000472274"/>
    </source>
</evidence>
<feature type="compositionally biased region" description="Basic and acidic residues" evidence="1">
    <location>
        <begin position="142"/>
        <end position="151"/>
    </location>
</feature>
<name>A0A674K8U7_9SAUR</name>